<name>A0A414T5Y8_9FIRM</name>
<dbReference type="GO" id="GO:0005829">
    <property type="term" value="C:cytosol"/>
    <property type="evidence" value="ECO:0007669"/>
    <property type="project" value="TreeGrafter"/>
</dbReference>
<keyword evidence="2 6" id="KW-0889">Transcription antitermination</keyword>
<sequence length="137" mass="16012">MTEEKNMTRREIREQVFKMLFRVEFYNQEEMSEQIALCEDDACNWKEKDKTYIFEKVEKISEKLEEIDAKINEVSEGWKTGRMGKVDLTLIRLAVYEMLYEEDVPAKVAINEAVELAKQYGTDNSPSFVNGVLAKLV</sequence>
<accession>A0A414T5Y8</accession>
<evidence type="ECO:0000313" key="9">
    <source>
        <dbReference type="Proteomes" id="UP000284051"/>
    </source>
</evidence>
<evidence type="ECO:0000256" key="6">
    <source>
        <dbReference type="HAMAP-Rule" id="MF_00073"/>
    </source>
</evidence>
<evidence type="ECO:0000256" key="1">
    <source>
        <dbReference type="ARBA" id="ARBA00005952"/>
    </source>
</evidence>
<dbReference type="Gene3D" id="1.10.940.10">
    <property type="entry name" value="NusB-like"/>
    <property type="match status" value="1"/>
</dbReference>
<dbReference type="Proteomes" id="UP000284051">
    <property type="component" value="Unassembled WGS sequence"/>
</dbReference>
<evidence type="ECO:0000256" key="2">
    <source>
        <dbReference type="ARBA" id="ARBA00022814"/>
    </source>
</evidence>
<dbReference type="NCBIfam" id="TIGR01951">
    <property type="entry name" value="nusB"/>
    <property type="match status" value="1"/>
</dbReference>
<dbReference type="AlphaFoldDB" id="A0A414T5Y8"/>
<dbReference type="GO" id="GO:0003723">
    <property type="term" value="F:RNA binding"/>
    <property type="evidence" value="ECO:0007669"/>
    <property type="project" value="UniProtKB-UniRule"/>
</dbReference>
<comment type="caution">
    <text evidence="8">The sequence shown here is derived from an EMBL/GenBank/DDBJ whole genome shotgun (WGS) entry which is preliminary data.</text>
</comment>
<dbReference type="PANTHER" id="PTHR11078:SF3">
    <property type="entry name" value="ANTITERMINATION NUSB DOMAIN-CONTAINING PROTEIN"/>
    <property type="match status" value="1"/>
</dbReference>
<dbReference type="Pfam" id="PF01029">
    <property type="entry name" value="NusB"/>
    <property type="match status" value="1"/>
</dbReference>
<keyword evidence="3 6" id="KW-0694">RNA-binding</keyword>
<evidence type="ECO:0000256" key="3">
    <source>
        <dbReference type="ARBA" id="ARBA00022884"/>
    </source>
</evidence>
<dbReference type="InterPro" id="IPR035926">
    <property type="entry name" value="NusB-like_sf"/>
</dbReference>
<dbReference type="GO" id="GO:0006353">
    <property type="term" value="P:DNA-templated transcription termination"/>
    <property type="evidence" value="ECO:0007669"/>
    <property type="project" value="UniProtKB-UniRule"/>
</dbReference>
<dbReference type="GO" id="GO:0031564">
    <property type="term" value="P:transcription antitermination"/>
    <property type="evidence" value="ECO:0007669"/>
    <property type="project" value="UniProtKB-KW"/>
</dbReference>
<comment type="function">
    <text evidence="6">Involved in transcription antitermination. Required for transcription of ribosomal RNA (rRNA) genes. Binds specifically to the boxA antiterminator sequence of the ribosomal RNA (rrn) operons.</text>
</comment>
<dbReference type="SUPFAM" id="SSF48013">
    <property type="entry name" value="NusB-like"/>
    <property type="match status" value="1"/>
</dbReference>
<evidence type="ECO:0000256" key="4">
    <source>
        <dbReference type="ARBA" id="ARBA00023015"/>
    </source>
</evidence>
<dbReference type="InterPro" id="IPR006027">
    <property type="entry name" value="NusB_RsmB_TIM44"/>
</dbReference>
<evidence type="ECO:0000256" key="5">
    <source>
        <dbReference type="ARBA" id="ARBA00023163"/>
    </source>
</evidence>
<proteinExistence type="inferred from homology"/>
<dbReference type="InterPro" id="IPR011605">
    <property type="entry name" value="NusB_fam"/>
</dbReference>
<evidence type="ECO:0000313" key="8">
    <source>
        <dbReference type="EMBL" id="RHG29595.1"/>
    </source>
</evidence>
<keyword evidence="4 6" id="KW-0805">Transcription regulation</keyword>
<evidence type="ECO:0000259" key="7">
    <source>
        <dbReference type="Pfam" id="PF01029"/>
    </source>
</evidence>
<reference evidence="8 9" key="1">
    <citation type="submission" date="2018-08" db="EMBL/GenBank/DDBJ databases">
        <title>A genome reference for cultivated species of the human gut microbiota.</title>
        <authorList>
            <person name="Zou Y."/>
            <person name="Xue W."/>
            <person name="Luo G."/>
        </authorList>
    </citation>
    <scope>NUCLEOTIDE SEQUENCE [LARGE SCALE GENOMIC DNA]</scope>
    <source>
        <strain evidence="8 9">AM22-21LB</strain>
    </source>
</reference>
<feature type="domain" description="NusB/RsmB/TIM44" evidence="7">
    <location>
        <begin position="11"/>
        <end position="136"/>
    </location>
</feature>
<gene>
    <name evidence="6" type="primary">nusB</name>
    <name evidence="8" type="ORF">DW264_05205</name>
</gene>
<dbReference type="EMBL" id="QRID01000004">
    <property type="protein sequence ID" value="RHG29595.1"/>
    <property type="molecule type" value="Genomic_DNA"/>
</dbReference>
<dbReference type="PANTHER" id="PTHR11078">
    <property type="entry name" value="N UTILIZATION SUBSTANCE PROTEIN B-RELATED"/>
    <property type="match status" value="1"/>
</dbReference>
<organism evidence="8 9">
    <name type="scientific">Roseburia intestinalis</name>
    <dbReference type="NCBI Taxonomy" id="166486"/>
    <lineage>
        <taxon>Bacteria</taxon>
        <taxon>Bacillati</taxon>
        <taxon>Bacillota</taxon>
        <taxon>Clostridia</taxon>
        <taxon>Lachnospirales</taxon>
        <taxon>Lachnospiraceae</taxon>
        <taxon>Roseburia</taxon>
    </lineage>
</organism>
<comment type="similarity">
    <text evidence="1 6">Belongs to the NusB family.</text>
</comment>
<protein>
    <recommendedName>
        <fullName evidence="6">Transcription antitermination protein NusB</fullName>
    </recommendedName>
    <alternativeName>
        <fullName evidence="6">Antitermination factor NusB</fullName>
    </alternativeName>
</protein>
<dbReference type="HAMAP" id="MF_00073">
    <property type="entry name" value="NusB"/>
    <property type="match status" value="1"/>
</dbReference>
<keyword evidence="5 6" id="KW-0804">Transcription</keyword>